<dbReference type="InterPro" id="IPR052165">
    <property type="entry name" value="Membrane_assoc_protease"/>
</dbReference>
<dbReference type="eggNOG" id="COG1585">
    <property type="taxonomic scope" value="Bacteria"/>
</dbReference>
<dbReference type="EMBL" id="CP000246">
    <property type="protein sequence ID" value="ABG82614.1"/>
    <property type="molecule type" value="Genomic_DNA"/>
</dbReference>
<name>A0A0H2YPX5_CLOP1</name>
<accession>A0A0H2YPX5</accession>
<dbReference type="GO" id="GO:0005886">
    <property type="term" value="C:plasma membrane"/>
    <property type="evidence" value="ECO:0007669"/>
    <property type="project" value="TreeGrafter"/>
</dbReference>
<sequence length="137" mass="15530">MLWLWVVVILAGIIIDYLSSDVLFVGFSFGALGGLVLAFLDVNVILQFILFSIITILFFFYVYPKIKRKIKVDNIGTKTMEQSYIGRKIILDENVEDSSLIKFEGIYWTFKSVSGPLKKGTEVEIIGIEGNKILIKK</sequence>
<evidence type="ECO:0000256" key="3">
    <source>
        <dbReference type="ARBA" id="ARBA00022989"/>
    </source>
</evidence>
<keyword evidence="2 5" id="KW-0812">Transmembrane</keyword>
<dbReference type="Gene3D" id="2.40.50.140">
    <property type="entry name" value="Nucleic acid-binding proteins"/>
    <property type="match status" value="1"/>
</dbReference>
<dbReference type="RefSeq" id="WP_003448822.1">
    <property type="nucleotide sequence ID" value="NC_008261.1"/>
</dbReference>
<feature type="transmembrane region" description="Helical" evidence="5">
    <location>
        <begin position="44"/>
        <end position="63"/>
    </location>
</feature>
<keyword evidence="4 5" id="KW-0472">Membrane</keyword>
<dbReference type="PANTHER" id="PTHR33507">
    <property type="entry name" value="INNER MEMBRANE PROTEIN YBBJ"/>
    <property type="match status" value="1"/>
</dbReference>
<evidence type="ECO:0000313" key="8">
    <source>
        <dbReference type="Proteomes" id="UP000001823"/>
    </source>
</evidence>
<evidence type="ECO:0000259" key="6">
    <source>
        <dbReference type="Pfam" id="PF01957"/>
    </source>
</evidence>
<evidence type="ECO:0000256" key="5">
    <source>
        <dbReference type="SAM" id="Phobius"/>
    </source>
</evidence>
<keyword evidence="3 5" id="KW-1133">Transmembrane helix</keyword>
<evidence type="ECO:0000313" key="7">
    <source>
        <dbReference type="EMBL" id="ABG82614.1"/>
    </source>
</evidence>
<keyword evidence="8" id="KW-1185">Reference proteome</keyword>
<feature type="domain" description="NfeD-like C-terminal" evidence="6">
    <location>
        <begin position="82"/>
        <end position="137"/>
    </location>
</feature>
<dbReference type="STRING" id="195103.CPF_1315"/>
<dbReference type="PaxDb" id="195103-CPF_1315"/>
<dbReference type="KEGG" id="cpf:CPF_1315"/>
<dbReference type="Proteomes" id="UP000001823">
    <property type="component" value="Chromosome"/>
</dbReference>
<evidence type="ECO:0000256" key="2">
    <source>
        <dbReference type="ARBA" id="ARBA00022692"/>
    </source>
</evidence>
<dbReference type="AlphaFoldDB" id="A0A0H2YPX5"/>
<dbReference type="SUPFAM" id="SSF141322">
    <property type="entry name" value="NfeD domain-like"/>
    <property type="match status" value="1"/>
</dbReference>
<reference evidence="7 8" key="1">
    <citation type="journal article" date="2006" name="Genome Res.">
        <title>Skewed genomic variability in strains of the toxigenic bacterial pathogen, Clostridium perfringens.</title>
        <authorList>
            <person name="Myers G.S."/>
            <person name="Rasko D.A."/>
            <person name="Cheung J.K."/>
            <person name="Ravel J."/>
            <person name="Seshadri R."/>
            <person name="Deboy R.T."/>
            <person name="Ren Q."/>
            <person name="Varga J."/>
            <person name="Awad M.M."/>
            <person name="Brinkac L.M."/>
            <person name="Daugherty S.C."/>
            <person name="Haft D.H."/>
            <person name="Dodson R.J."/>
            <person name="Madupu R."/>
            <person name="Nelson W.C."/>
            <person name="Rosovitz M.J."/>
            <person name="Sullivan S.A."/>
            <person name="Khouri H."/>
            <person name="Dimitrov G.I."/>
            <person name="Watkins K.L."/>
            <person name="Mulligan S."/>
            <person name="Benton J."/>
            <person name="Radune D."/>
            <person name="Fisher D.J."/>
            <person name="Atkins H.S."/>
            <person name="Hiscox T."/>
            <person name="Jost B.H."/>
            <person name="Billington S.J."/>
            <person name="Songer J.G."/>
            <person name="McClane B.A."/>
            <person name="Titball R.W."/>
            <person name="Rood J.I."/>
            <person name="Melville S.B."/>
            <person name="Paulsen I.T."/>
        </authorList>
    </citation>
    <scope>NUCLEOTIDE SEQUENCE [LARGE SCALE GENOMIC DNA]</scope>
    <source>
        <strain evidence="8">ATCC 13124 / DSM 756 / JCM 1290 / NCIMB 6125 / NCTC 8237 / S 107 / Type A</strain>
    </source>
</reference>
<dbReference type="HOGENOM" id="CLU_116732_2_2_9"/>
<proteinExistence type="predicted"/>
<evidence type="ECO:0000256" key="4">
    <source>
        <dbReference type="ARBA" id="ARBA00023136"/>
    </source>
</evidence>
<dbReference type="InterPro" id="IPR012340">
    <property type="entry name" value="NA-bd_OB-fold"/>
</dbReference>
<dbReference type="InterPro" id="IPR002810">
    <property type="entry name" value="NfeD-like_C"/>
</dbReference>
<gene>
    <name evidence="7" type="ordered locus">CPF_1315</name>
</gene>
<evidence type="ECO:0000256" key="1">
    <source>
        <dbReference type="ARBA" id="ARBA00004141"/>
    </source>
</evidence>
<comment type="subcellular location">
    <subcellularLocation>
        <location evidence="1">Membrane</location>
        <topology evidence="1">Multi-pass membrane protein</topology>
    </subcellularLocation>
</comment>
<dbReference type="Pfam" id="PF01957">
    <property type="entry name" value="NfeD"/>
    <property type="match status" value="1"/>
</dbReference>
<organism evidence="7 8">
    <name type="scientific">Clostridium perfringens (strain ATCC 13124 / DSM 756 / JCM 1290 / NCIMB 6125 / NCTC 8237 / Type A)</name>
    <dbReference type="NCBI Taxonomy" id="195103"/>
    <lineage>
        <taxon>Bacteria</taxon>
        <taxon>Bacillati</taxon>
        <taxon>Bacillota</taxon>
        <taxon>Clostridia</taxon>
        <taxon>Eubacteriales</taxon>
        <taxon>Clostridiaceae</taxon>
        <taxon>Clostridium</taxon>
    </lineage>
</organism>
<dbReference type="PANTHER" id="PTHR33507:SF3">
    <property type="entry name" value="INNER MEMBRANE PROTEIN YBBJ"/>
    <property type="match status" value="1"/>
</dbReference>
<protein>
    <recommendedName>
        <fullName evidence="6">NfeD-like C-terminal domain-containing protein</fullName>
    </recommendedName>
</protein>
<dbReference type="GeneID" id="93002372"/>